<dbReference type="Pfam" id="PF00561">
    <property type="entry name" value="Abhydrolase_1"/>
    <property type="match status" value="1"/>
</dbReference>
<reference evidence="3" key="1">
    <citation type="submission" date="2018-02" db="EMBL/GenBank/DDBJ databases">
        <authorList>
            <person name="Moore K."/>
            <person name="Momper L."/>
        </authorList>
    </citation>
    <scope>NUCLEOTIDE SEQUENCE [LARGE SCALE GENOMIC DNA]</scope>
    <source>
        <strain evidence="3">ULC18</strain>
    </source>
</reference>
<sequence>MSTYSDLTTAIVAKAKVNEDALPLRNESCRSKFLFHNAPTQKVCLFFHGFTAYPDQFLPLGKALFQRGYNVLIPLLPGHGKAGKWTRDNPTPLPTDPKVYQDFALQWIQQAQVLGQEVVIGGLSGGGTLAAWVALNHRELIDRALLFAPYLSGDTIIDKLFIKLSSSYYSWGGDADRAIGYTSFQVPALRLFLDMGAQLMKQARTTPAAPMFTFSTEIDDSVDTNDHKAFFADALRLQPKCWYHCFDRSYKVPHTMMTVAEGNQSADLLYLMAKAYVESDLTWAEVEEIGFRMTQGKTFPAIVSELGISDRAGPDMPAMMTMIDKAAIVQARNPSAVDDND</sequence>
<keyword evidence="2" id="KW-0378">Hydrolase</keyword>
<proteinExistence type="predicted"/>
<dbReference type="InterPro" id="IPR050266">
    <property type="entry name" value="AB_hydrolase_sf"/>
</dbReference>
<dbReference type="PANTHER" id="PTHR43798">
    <property type="entry name" value="MONOACYLGLYCEROL LIPASE"/>
    <property type="match status" value="1"/>
</dbReference>
<dbReference type="GO" id="GO:0016020">
    <property type="term" value="C:membrane"/>
    <property type="evidence" value="ECO:0007669"/>
    <property type="project" value="TreeGrafter"/>
</dbReference>
<dbReference type="RefSeq" id="WP_106256869.1">
    <property type="nucleotide sequence ID" value="NZ_CAWNSW010000004.1"/>
</dbReference>
<evidence type="ECO:0000313" key="3">
    <source>
        <dbReference type="Proteomes" id="UP000239576"/>
    </source>
</evidence>
<keyword evidence="3" id="KW-1185">Reference proteome</keyword>
<dbReference type="Proteomes" id="UP000239576">
    <property type="component" value="Unassembled WGS sequence"/>
</dbReference>
<name>A0A2T1E696_9CYAN</name>
<evidence type="ECO:0000259" key="1">
    <source>
        <dbReference type="Pfam" id="PF00561"/>
    </source>
</evidence>
<accession>A0A2T1E696</accession>
<gene>
    <name evidence="2" type="ORF">C7B82_13790</name>
</gene>
<reference evidence="2 3" key="2">
    <citation type="submission" date="2018-03" db="EMBL/GenBank/DDBJ databases">
        <title>The ancient ancestry and fast evolution of plastids.</title>
        <authorList>
            <person name="Moore K.R."/>
            <person name="Magnabosco C."/>
            <person name="Momper L."/>
            <person name="Gold D.A."/>
            <person name="Bosak T."/>
            <person name="Fournier G.P."/>
        </authorList>
    </citation>
    <scope>NUCLEOTIDE SEQUENCE [LARGE SCALE GENOMIC DNA]</scope>
    <source>
        <strain evidence="2 3">ULC18</strain>
    </source>
</reference>
<dbReference type="PANTHER" id="PTHR43798:SF33">
    <property type="entry name" value="HYDROLASE, PUTATIVE (AFU_ORTHOLOGUE AFUA_2G14860)-RELATED"/>
    <property type="match status" value="1"/>
</dbReference>
<dbReference type="EMBL" id="PVWK01000081">
    <property type="protein sequence ID" value="PSB28269.1"/>
    <property type="molecule type" value="Genomic_DNA"/>
</dbReference>
<comment type="caution">
    <text evidence="2">The sequence shown here is derived from an EMBL/GenBank/DDBJ whole genome shotgun (WGS) entry which is preliminary data.</text>
</comment>
<dbReference type="OrthoDB" id="9786110at2"/>
<dbReference type="InterPro" id="IPR000073">
    <property type="entry name" value="AB_hydrolase_1"/>
</dbReference>
<dbReference type="SUPFAM" id="SSF53474">
    <property type="entry name" value="alpha/beta-Hydrolases"/>
    <property type="match status" value="1"/>
</dbReference>
<organism evidence="2 3">
    <name type="scientific">Stenomitos frigidus ULC18</name>
    <dbReference type="NCBI Taxonomy" id="2107698"/>
    <lineage>
        <taxon>Bacteria</taxon>
        <taxon>Bacillati</taxon>
        <taxon>Cyanobacteriota</taxon>
        <taxon>Cyanophyceae</taxon>
        <taxon>Leptolyngbyales</taxon>
        <taxon>Leptolyngbyaceae</taxon>
        <taxon>Stenomitos</taxon>
    </lineage>
</organism>
<protein>
    <submittedName>
        <fullName evidence="2">Alpha/beta hydrolase</fullName>
    </submittedName>
</protein>
<dbReference type="Gene3D" id="3.40.50.1820">
    <property type="entry name" value="alpha/beta hydrolase"/>
    <property type="match status" value="1"/>
</dbReference>
<feature type="domain" description="AB hydrolase-1" evidence="1">
    <location>
        <begin position="45"/>
        <end position="151"/>
    </location>
</feature>
<dbReference type="AlphaFoldDB" id="A0A2T1E696"/>
<dbReference type="GO" id="GO:0016787">
    <property type="term" value="F:hydrolase activity"/>
    <property type="evidence" value="ECO:0007669"/>
    <property type="project" value="UniProtKB-KW"/>
</dbReference>
<evidence type="ECO:0000313" key="2">
    <source>
        <dbReference type="EMBL" id="PSB28269.1"/>
    </source>
</evidence>
<dbReference type="InterPro" id="IPR029058">
    <property type="entry name" value="AB_hydrolase_fold"/>
</dbReference>